<protein>
    <submittedName>
        <fullName evidence="4">Methyltransferase</fullName>
    </submittedName>
</protein>
<dbReference type="PANTHER" id="PTHR43464:SF19">
    <property type="entry name" value="UBIQUINONE BIOSYNTHESIS O-METHYLTRANSFERASE, MITOCHONDRIAL"/>
    <property type="match status" value="1"/>
</dbReference>
<evidence type="ECO:0000256" key="1">
    <source>
        <dbReference type="ARBA" id="ARBA00022603"/>
    </source>
</evidence>
<dbReference type="KEGG" id="jte:ASJ30_06750"/>
<dbReference type="EMBL" id="CP013290">
    <property type="protein sequence ID" value="APH01280.1"/>
    <property type="molecule type" value="Genomic_DNA"/>
</dbReference>
<proteinExistence type="predicted"/>
<keyword evidence="1 4" id="KW-0489">Methyltransferase</keyword>
<dbReference type="AlphaFoldDB" id="A0A1L3MFZ0"/>
<dbReference type="RefSeq" id="WP_072624434.1">
    <property type="nucleotide sequence ID" value="NZ_CP013290.1"/>
</dbReference>
<dbReference type="PANTHER" id="PTHR43464">
    <property type="entry name" value="METHYLTRANSFERASE"/>
    <property type="match status" value="1"/>
</dbReference>
<evidence type="ECO:0000313" key="5">
    <source>
        <dbReference type="Proteomes" id="UP000182938"/>
    </source>
</evidence>
<dbReference type="InterPro" id="IPR029063">
    <property type="entry name" value="SAM-dependent_MTases_sf"/>
</dbReference>
<dbReference type="Proteomes" id="UP000182938">
    <property type="component" value="Chromosome"/>
</dbReference>
<dbReference type="SUPFAM" id="SSF53335">
    <property type="entry name" value="S-adenosyl-L-methionine-dependent methyltransferases"/>
    <property type="match status" value="1"/>
</dbReference>
<reference evidence="4 5" key="1">
    <citation type="submission" date="2015-11" db="EMBL/GenBank/DDBJ databases">
        <authorList>
            <person name="Zhang Y."/>
            <person name="Guo Z."/>
        </authorList>
    </citation>
    <scope>NUCLEOTIDE SEQUENCE [LARGE SCALE GENOMIC DNA]</scope>
    <source>
        <strain evidence="4 5">YFY001</strain>
    </source>
</reference>
<evidence type="ECO:0000256" key="2">
    <source>
        <dbReference type="ARBA" id="ARBA00022679"/>
    </source>
</evidence>
<dbReference type="Pfam" id="PF13489">
    <property type="entry name" value="Methyltransf_23"/>
    <property type="match status" value="1"/>
</dbReference>
<accession>A0A1L3MFZ0</accession>
<organism evidence="4 5">
    <name type="scientific">Janibacter indicus</name>
    <dbReference type="NCBI Taxonomy" id="857417"/>
    <lineage>
        <taxon>Bacteria</taxon>
        <taxon>Bacillati</taxon>
        <taxon>Actinomycetota</taxon>
        <taxon>Actinomycetes</taxon>
        <taxon>Micrococcales</taxon>
        <taxon>Intrasporangiaceae</taxon>
        <taxon>Janibacter</taxon>
    </lineage>
</organism>
<name>A0A1L3MFZ0_9MICO</name>
<gene>
    <name evidence="4" type="ORF">ASJ30_06750</name>
</gene>
<dbReference type="CDD" id="cd02440">
    <property type="entry name" value="AdoMet_MTases"/>
    <property type="match status" value="1"/>
</dbReference>
<evidence type="ECO:0000256" key="3">
    <source>
        <dbReference type="ARBA" id="ARBA00022691"/>
    </source>
</evidence>
<keyword evidence="3" id="KW-0949">S-adenosyl-L-methionine</keyword>
<dbReference type="Gene3D" id="3.40.50.150">
    <property type="entry name" value="Vaccinia Virus protein VP39"/>
    <property type="match status" value="1"/>
</dbReference>
<sequence length="259" mass="27231">MSEERAWRRGGSGVEGNVRTAAVWSQVRALSESRQRELSRPLRVLDLGGGTGGLAVALAEQGHTVTVVDPSPDALASLSRRVAESDAASRISAVQGDADTLAGTVEPGSIDLLCCHGTLEYVEDPTATLARIAEVLAPGGHLSLVTAQRVAAVIARAIAGRFDQAKEALTSADGRWGDDDPIPRRFDRDELAEMLTRAGFSTLEARGVRIFSDLVPSAFVDSDAERAALLELEEIAAADEGRTGLSGLGAAVHLVARRD</sequence>
<keyword evidence="5" id="KW-1185">Reference proteome</keyword>
<dbReference type="GO" id="GO:0008168">
    <property type="term" value="F:methyltransferase activity"/>
    <property type="evidence" value="ECO:0007669"/>
    <property type="project" value="UniProtKB-KW"/>
</dbReference>
<evidence type="ECO:0000313" key="4">
    <source>
        <dbReference type="EMBL" id="APH01280.1"/>
    </source>
</evidence>
<keyword evidence="2 4" id="KW-0808">Transferase</keyword>
<dbReference type="GO" id="GO:0032259">
    <property type="term" value="P:methylation"/>
    <property type="evidence" value="ECO:0007669"/>
    <property type="project" value="UniProtKB-KW"/>
</dbReference>